<keyword evidence="2" id="KW-1185">Reference proteome</keyword>
<organism evidence="1 2">
    <name type="scientific">Bipolaris oryzae ATCC 44560</name>
    <dbReference type="NCBI Taxonomy" id="930090"/>
    <lineage>
        <taxon>Eukaryota</taxon>
        <taxon>Fungi</taxon>
        <taxon>Dikarya</taxon>
        <taxon>Ascomycota</taxon>
        <taxon>Pezizomycotina</taxon>
        <taxon>Dothideomycetes</taxon>
        <taxon>Pleosporomycetidae</taxon>
        <taxon>Pleosporales</taxon>
        <taxon>Pleosporineae</taxon>
        <taxon>Pleosporaceae</taxon>
        <taxon>Bipolaris</taxon>
    </lineage>
</organism>
<name>W6Z1M1_COCMI</name>
<evidence type="ECO:0000313" key="1">
    <source>
        <dbReference type="EMBL" id="EUC43613.1"/>
    </source>
</evidence>
<protein>
    <submittedName>
        <fullName evidence="1">Uncharacterized protein</fullName>
    </submittedName>
</protein>
<dbReference type="EMBL" id="KI964024">
    <property type="protein sequence ID" value="EUC43613.1"/>
    <property type="molecule type" value="Genomic_DNA"/>
</dbReference>
<dbReference type="HOGENOM" id="CLU_1844735_0_0_1"/>
<reference evidence="1 2" key="1">
    <citation type="journal article" date="2013" name="PLoS Genet.">
        <title>Comparative genome structure, secondary metabolite, and effector coding capacity across Cochliobolus pathogens.</title>
        <authorList>
            <person name="Condon B.J."/>
            <person name="Leng Y."/>
            <person name="Wu D."/>
            <person name="Bushley K.E."/>
            <person name="Ohm R.A."/>
            <person name="Otillar R."/>
            <person name="Martin J."/>
            <person name="Schackwitz W."/>
            <person name="Grimwood J."/>
            <person name="MohdZainudin N."/>
            <person name="Xue C."/>
            <person name="Wang R."/>
            <person name="Manning V.A."/>
            <person name="Dhillon B."/>
            <person name="Tu Z.J."/>
            <person name="Steffenson B.J."/>
            <person name="Salamov A."/>
            <person name="Sun H."/>
            <person name="Lowry S."/>
            <person name="LaButti K."/>
            <person name="Han J."/>
            <person name="Copeland A."/>
            <person name="Lindquist E."/>
            <person name="Barry K."/>
            <person name="Schmutz J."/>
            <person name="Baker S.E."/>
            <person name="Ciuffetti L.M."/>
            <person name="Grigoriev I.V."/>
            <person name="Zhong S."/>
            <person name="Turgeon B.G."/>
        </authorList>
    </citation>
    <scope>NUCLEOTIDE SEQUENCE [LARGE SCALE GENOMIC DNA]</scope>
    <source>
        <strain evidence="1 2">ATCC 44560</strain>
    </source>
</reference>
<dbReference type="RefSeq" id="XP_007689870.1">
    <property type="nucleotide sequence ID" value="XM_007691680.1"/>
</dbReference>
<proteinExistence type="predicted"/>
<evidence type="ECO:0000313" key="2">
    <source>
        <dbReference type="Proteomes" id="UP000054032"/>
    </source>
</evidence>
<dbReference type="Proteomes" id="UP000054032">
    <property type="component" value="Unassembled WGS sequence"/>
</dbReference>
<dbReference type="AlphaFoldDB" id="W6Z1M1"/>
<dbReference type="GeneID" id="19121210"/>
<gene>
    <name evidence="1" type="ORF">COCMIDRAFT_27942</name>
</gene>
<dbReference type="KEGG" id="bor:COCMIDRAFT_27942"/>
<sequence length="139" mass="15426">MGVVRRQLWGSWVGIDDVRNTLANSRADGRYRSRLERSAILWVVIQDAGDPTTAIMLRPADVLVVIDDTPATGYKTAPSPDKVGLELHPIPRHVCVEQRCNALVGDCWKAFGSEGLWTKLHTRYNGCMDPSRQSENGHG</sequence>
<accession>W6Z1M1</accession>